<sequence length="488" mass="52183">MRVLMLLAAVIIPLTAGSQIMFERTYGGVDWDAAYSVAQTSDGGYIIAGETYSFGAGNGDVYLIKTDQLGDTLWTHTYGGSAFEYAASVAETDDGGYILAGRSRSFSAGDSDVYLIKTDGAGDTLWTRIYGGSENDYCRSVEQTTDGGYILCGYTSSFGAGAEDVYLLKTDAVGDTLWTRTYGGSGYDSGYSMQQTDDGGYMIVGRTTSFGAGGNDVYLIETDAAGDTIRTRTYGGSGADVAQSVVQTDDRGYIIAGYTNSWGAGGIDVYLLKTDTAGDTAWTRTYGGADQDFAYSATQTSDGGYIIAAGGVPSALVHYDAYLIKTDSFGDTVWTRTYGGVDYDEAYWTEQTTDGGYIVCGYTMSFGEGDGDVYLIKTDADGYVEVSGRSDEIARTEAHYLAQNYPNPFGSATTILYSVGTLKPVRLAVYDIRGALVRDLVDQTVAAGVHRVTWDGRDARGTEVGSGVYFCRLEAGDFAETKRMVILR</sequence>
<dbReference type="EMBL" id="LJUI01000123">
    <property type="protein sequence ID" value="KPK67512.1"/>
    <property type="molecule type" value="Genomic_DNA"/>
</dbReference>
<comment type="caution">
    <text evidence="2">The sequence shown here is derived from an EMBL/GenBank/DDBJ whole genome shotgun (WGS) entry which is preliminary data.</text>
</comment>
<dbReference type="Gene3D" id="2.60.40.4070">
    <property type="match status" value="1"/>
</dbReference>
<gene>
    <name evidence="2" type="ORF">AMJ82_10520</name>
</gene>
<dbReference type="NCBIfam" id="TIGR04183">
    <property type="entry name" value="Por_Secre_tail"/>
    <property type="match status" value="1"/>
</dbReference>
<evidence type="ECO:0000313" key="3">
    <source>
        <dbReference type="Proteomes" id="UP000051717"/>
    </source>
</evidence>
<protein>
    <recommendedName>
        <fullName evidence="1">FlgD/Vpr Ig-like domain-containing protein</fullName>
    </recommendedName>
</protein>
<evidence type="ECO:0000259" key="1">
    <source>
        <dbReference type="Pfam" id="PF13860"/>
    </source>
</evidence>
<dbReference type="InterPro" id="IPR026444">
    <property type="entry name" value="Secre_tail"/>
</dbReference>
<dbReference type="PANTHER" id="PTHR42754">
    <property type="entry name" value="ENDOGLUCANASE"/>
    <property type="match status" value="1"/>
</dbReference>
<dbReference type="Proteomes" id="UP000051717">
    <property type="component" value="Unassembled WGS sequence"/>
</dbReference>
<dbReference type="SUPFAM" id="SSF82171">
    <property type="entry name" value="DPP6 N-terminal domain-like"/>
    <property type="match status" value="1"/>
</dbReference>
<dbReference type="Pfam" id="PF13860">
    <property type="entry name" value="FlgD_ig"/>
    <property type="match status" value="1"/>
</dbReference>
<dbReference type="PATRIC" id="fig|1703774.3.peg.1275"/>
<accession>A0A0S8G387</accession>
<organism evidence="2 3">
    <name type="scientific">candidate division TA06 bacterium SM23_40</name>
    <dbReference type="NCBI Taxonomy" id="1703774"/>
    <lineage>
        <taxon>Bacteria</taxon>
        <taxon>Bacteria division TA06</taxon>
    </lineage>
</organism>
<name>A0A0S8G387_UNCT6</name>
<evidence type="ECO:0000313" key="2">
    <source>
        <dbReference type="EMBL" id="KPK67512.1"/>
    </source>
</evidence>
<feature type="domain" description="FlgD/Vpr Ig-like" evidence="1">
    <location>
        <begin position="425"/>
        <end position="475"/>
    </location>
</feature>
<proteinExistence type="predicted"/>
<reference evidence="2 3" key="1">
    <citation type="journal article" date="2015" name="Microbiome">
        <title>Genomic resolution of linkages in carbon, nitrogen, and sulfur cycling among widespread estuary sediment bacteria.</title>
        <authorList>
            <person name="Baker B.J."/>
            <person name="Lazar C.S."/>
            <person name="Teske A.P."/>
            <person name="Dick G.J."/>
        </authorList>
    </citation>
    <scope>NUCLEOTIDE SEQUENCE [LARGE SCALE GENOMIC DNA]</scope>
    <source>
        <strain evidence="2">SM23_40</strain>
    </source>
</reference>
<dbReference type="AlphaFoldDB" id="A0A0S8G387"/>
<dbReference type="PANTHER" id="PTHR42754:SF1">
    <property type="entry name" value="LIPOPROTEIN"/>
    <property type="match status" value="1"/>
</dbReference>
<dbReference type="InterPro" id="IPR025965">
    <property type="entry name" value="FlgD/Vpr_Ig-like"/>
</dbReference>